<evidence type="ECO:0000313" key="2">
    <source>
        <dbReference type="Proteomes" id="UP000595437"/>
    </source>
</evidence>
<dbReference type="Proteomes" id="UP000595437">
    <property type="component" value="Chromosome 6"/>
</dbReference>
<evidence type="ECO:0000313" key="1">
    <source>
        <dbReference type="EMBL" id="QQP48803.1"/>
    </source>
</evidence>
<reference evidence="2" key="1">
    <citation type="submission" date="2021-01" db="EMBL/GenBank/DDBJ databases">
        <title>Caligus Genome Assembly.</title>
        <authorList>
            <person name="Gallardo-Escarate C."/>
        </authorList>
    </citation>
    <scope>NUCLEOTIDE SEQUENCE [LARGE SCALE GENOMIC DNA]</scope>
</reference>
<gene>
    <name evidence="1" type="ORF">FKW44_009232</name>
</gene>
<proteinExistence type="predicted"/>
<protein>
    <submittedName>
        <fullName evidence="1">Uncharacterized protein</fullName>
    </submittedName>
</protein>
<sequence>MTQHNTRILERILNDDQIKDIAEQFSKHCNTVTRLKNKYETTWSIAVTKRTENCAHLGIICSDGHVLPPIYIGVNIHVKKYKNIQFFLILDN</sequence>
<organism evidence="1 2">
    <name type="scientific">Caligus rogercresseyi</name>
    <name type="common">Sea louse</name>
    <dbReference type="NCBI Taxonomy" id="217165"/>
    <lineage>
        <taxon>Eukaryota</taxon>
        <taxon>Metazoa</taxon>
        <taxon>Ecdysozoa</taxon>
        <taxon>Arthropoda</taxon>
        <taxon>Crustacea</taxon>
        <taxon>Multicrustacea</taxon>
        <taxon>Hexanauplia</taxon>
        <taxon>Copepoda</taxon>
        <taxon>Siphonostomatoida</taxon>
        <taxon>Caligidae</taxon>
        <taxon>Caligus</taxon>
    </lineage>
</organism>
<accession>A0A7T8K767</accession>
<dbReference type="EMBL" id="CP045895">
    <property type="protein sequence ID" value="QQP48803.1"/>
    <property type="molecule type" value="Genomic_DNA"/>
</dbReference>
<name>A0A7T8K767_CALRO</name>
<feature type="non-terminal residue" evidence="1">
    <location>
        <position position="92"/>
    </location>
</feature>
<dbReference type="AlphaFoldDB" id="A0A7T8K767"/>
<keyword evidence="2" id="KW-1185">Reference proteome</keyword>